<feature type="region of interest" description="Disordered" evidence="2">
    <location>
        <begin position="1"/>
        <end position="118"/>
    </location>
</feature>
<feature type="region of interest" description="Disordered" evidence="2">
    <location>
        <begin position="558"/>
        <end position="597"/>
    </location>
</feature>
<keyword evidence="4" id="KW-1185">Reference proteome</keyword>
<feature type="region of interest" description="Disordered" evidence="2">
    <location>
        <begin position="241"/>
        <end position="262"/>
    </location>
</feature>
<dbReference type="AlphaFoldDB" id="A0A1Y2D0H3"/>
<sequence>MSSYKYNARLSSSPKVVGSHIHEHSSSSQRNTIKGIKIKQRTPRTNGIRLQPDFDGYSDSSDSTNCSELSNTSNNINSFHQSRKNSFNGRSINNNGAISKRTSISAKRSSLTERPPIPIKNNNIIKKKSIDSTNYELLSTSSVSSTTDKKLLNISINDQANDRALRKIMDLEILNESLRNINESLECTVKEQTLKMEQLQLQIDHLKSASSLNSTANDDFLFDFLLTKDTTSDSEIKIIPRHPQHANKSSISSNQISSSSLKQNVVNESEKSLLSNSELIENSDVQFKRICAKLEILINDASRAVELKPKDVEQELTKEKRLSQDPNDIKIERRHNQNGNNNNSNNELLNDKNSIKASESNITLIEDENSIISNNNNNNDDENNNSDLTKIDEETINEKSELGITSEIISELPKEKKTPNEINIKYVKLFNMIEKLNDISKDVINESTKIELSQNLNNKDQNQNKDDNIKSSSNKGLAMLLNPLLNYQTNEDNINNKSAIPESTNKIKELSLSMNEIIGSLMEALNEEKQKELKQNEKQLQEEKITNNNVRCPIVITSVPPNEKPNKSGFNRRNSSVKSPKFSRSTSVERGVNVGGDSSESMMKINAILNSNGNTVVNGPGYPSILASIPFKKENKLFYRTRTWDPQYLSHYRSLTAQATSSLRNKKSSTLASSSSSNVINTNKNDSNIDNNNDNDNNSSTSSPTSSSNSNHQTKTSINENELKFQNFVQGLERKRTHLPSFYL</sequence>
<feature type="coiled-coil region" evidence="1">
    <location>
        <begin position="161"/>
        <end position="209"/>
    </location>
</feature>
<feature type="compositionally biased region" description="Polar residues" evidence="2">
    <location>
        <begin position="58"/>
        <end position="109"/>
    </location>
</feature>
<keyword evidence="1" id="KW-0175">Coiled coil</keyword>
<comment type="caution">
    <text evidence="3">The sequence shown here is derived from an EMBL/GenBank/DDBJ whole genome shotgun (WGS) entry which is preliminary data.</text>
</comment>
<organism evidence="3 4">
    <name type="scientific">Neocallimastix californiae</name>
    <dbReference type="NCBI Taxonomy" id="1754190"/>
    <lineage>
        <taxon>Eukaryota</taxon>
        <taxon>Fungi</taxon>
        <taxon>Fungi incertae sedis</taxon>
        <taxon>Chytridiomycota</taxon>
        <taxon>Chytridiomycota incertae sedis</taxon>
        <taxon>Neocallimastigomycetes</taxon>
        <taxon>Neocallimastigales</taxon>
        <taxon>Neocallimastigaceae</taxon>
        <taxon>Neocallimastix</taxon>
    </lineage>
</organism>
<feature type="compositionally biased region" description="Low complexity" evidence="2">
    <location>
        <begin position="668"/>
        <end position="711"/>
    </location>
</feature>
<reference evidence="3 4" key="1">
    <citation type="submission" date="2016-08" db="EMBL/GenBank/DDBJ databases">
        <title>A Parts List for Fungal Cellulosomes Revealed by Comparative Genomics.</title>
        <authorList>
            <consortium name="DOE Joint Genome Institute"/>
            <person name="Haitjema C.H."/>
            <person name="Gilmore S.P."/>
            <person name="Henske J.K."/>
            <person name="Solomon K.V."/>
            <person name="De Groot R."/>
            <person name="Kuo A."/>
            <person name="Mondo S.J."/>
            <person name="Salamov A.A."/>
            <person name="Labutti K."/>
            <person name="Zhao Z."/>
            <person name="Chiniquy J."/>
            <person name="Barry K."/>
            <person name="Brewer H.M."/>
            <person name="Purvine S.O."/>
            <person name="Wright A.T."/>
            <person name="Boxma B."/>
            <person name="Van Alen T."/>
            <person name="Hackstein J.H."/>
            <person name="Baker S.E."/>
            <person name="Grigoriev I.V."/>
            <person name="O'Malley M.A."/>
        </authorList>
    </citation>
    <scope>NUCLEOTIDE SEQUENCE [LARGE SCALE GENOMIC DNA]</scope>
    <source>
        <strain evidence="3 4">G1</strain>
    </source>
</reference>
<dbReference type="STRING" id="1754190.A0A1Y2D0H3"/>
<feature type="compositionally biased region" description="Polar residues" evidence="2">
    <location>
        <begin position="568"/>
        <end position="588"/>
    </location>
</feature>
<gene>
    <name evidence="3" type="ORF">LY90DRAFT_702651</name>
</gene>
<dbReference type="EMBL" id="MCOG01000092">
    <property type="protein sequence ID" value="ORY52771.1"/>
    <property type="molecule type" value="Genomic_DNA"/>
</dbReference>
<evidence type="ECO:0000256" key="2">
    <source>
        <dbReference type="SAM" id="MobiDB-lite"/>
    </source>
</evidence>
<evidence type="ECO:0000313" key="4">
    <source>
        <dbReference type="Proteomes" id="UP000193920"/>
    </source>
</evidence>
<feature type="compositionally biased region" description="Low complexity" evidence="2">
    <location>
        <begin position="247"/>
        <end position="262"/>
    </location>
</feature>
<dbReference type="Proteomes" id="UP000193920">
    <property type="component" value="Unassembled WGS sequence"/>
</dbReference>
<feature type="compositionally biased region" description="Polar residues" evidence="2">
    <location>
        <begin position="1"/>
        <end position="14"/>
    </location>
</feature>
<proteinExistence type="predicted"/>
<feature type="compositionally biased region" description="Basic and acidic residues" evidence="2">
    <location>
        <begin position="316"/>
        <end position="335"/>
    </location>
</feature>
<dbReference type="OrthoDB" id="2555519at2759"/>
<feature type="compositionally biased region" description="Low complexity" evidence="2">
    <location>
        <begin position="337"/>
        <end position="348"/>
    </location>
</feature>
<feature type="region of interest" description="Disordered" evidence="2">
    <location>
        <begin position="661"/>
        <end position="721"/>
    </location>
</feature>
<accession>A0A1Y2D0H3</accession>
<evidence type="ECO:0000313" key="3">
    <source>
        <dbReference type="EMBL" id="ORY52771.1"/>
    </source>
</evidence>
<name>A0A1Y2D0H3_9FUNG</name>
<feature type="region of interest" description="Disordered" evidence="2">
    <location>
        <begin position="316"/>
        <end position="352"/>
    </location>
</feature>
<evidence type="ECO:0000256" key="1">
    <source>
        <dbReference type="SAM" id="Coils"/>
    </source>
</evidence>
<protein>
    <submittedName>
        <fullName evidence="3">Uncharacterized protein</fullName>
    </submittedName>
</protein>